<dbReference type="PANTHER" id="PTHR41533">
    <property type="entry name" value="L,D-TRANSPEPTIDASE HI_1667-RELATED"/>
    <property type="match status" value="1"/>
</dbReference>
<evidence type="ECO:0000256" key="4">
    <source>
        <dbReference type="ARBA" id="ARBA00022960"/>
    </source>
</evidence>
<comment type="caution">
    <text evidence="10">The sequence shown here is derived from an EMBL/GenBank/DDBJ whole genome shotgun (WGS) entry which is preliminary data.</text>
</comment>
<organism evidence="10 11">
    <name type="scientific">Ferrimonas aestuarii</name>
    <dbReference type="NCBI Taxonomy" id="2569539"/>
    <lineage>
        <taxon>Bacteria</taxon>
        <taxon>Pseudomonadati</taxon>
        <taxon>Pseudomonadota</taxon>
        <taxon>Gammaproteobacteria</taxon>
        <taxon>Alteromonadales</taxon>
        <taxon>Ferrimonadaceae</taxon>
        <taxon>Ferrimonas</taxon>
    </lineage>
</organism>
<dbReference type="InterPro" id="IPR005490">
    <property type="entry name" value="LD_TPept_cat_dom"/>
</dbReference>
<dbReference type="InterPro" id="IPR036366">
    <property type="entry name" value="PGBDSf"/>
</dbReference>
<feature type="chain" id="PRO_5020530439" description="L,D-TPase catalytic domain-containing protein" evidence="8">
    <location>
        <begin position="21"/>
        <end position="452"/>
    </location>
</feature>
<keyword evidence="3" id="KW-0808">Transferase</keyword>
<dbReference type="UniPathway" id="UPA00219"/>
<keyword evidence="6 7" id="KW-0961">Cell wall biogenesis/degradation</keyword>
<keyword evidence="11" id="KW-1185">Reference proteome</keyword>
<feature type="active site" description="Proton donor/acceptor" evidence="7">
    <location>
        <position position="355"/>
    </location>
</feature>
<evidence type="ECO:0000313" key="11">
    <source>
        <dbReference type="Proteomes" id="UP000305675"/>
    </source>
</evidence>
<accession>A0A4U1BST0</accession>
<dbReference type="InterPro" id="IPR038063">
    <property type="entry name" value="Transpep_catalytic_dom"/>
</dbReference>
<dbReference type="InterPro" id="IPR036365">
    <property type="entry name" value="PGBD-like_sf"/>
</dbReference>
<dbReference type="EMBL" id="SWCJ01000001">
    <property type="protein sequence ID" value="TKB58430.1"/>
    <property type="molecule type" value="Genomic_DNA"/>
</dbReference>
<proteinExistence type="inferred from homology"/>
<dbReference type="AlphaFoldDB" id="A0A4U1BST0"/>
<evidence type="ECO:0000313" key="10">
    <source>
        <dbReference type="EMBL" id="TKB58430.1"/>
    </source>
</evidence>
<evidence type="ECO:0000256" key="8">
    <source>
        <dbReference type="SAM" id="SignalP"/>
    </source>
</evidence>
<evidence type="ECO:0000256" key="2">
    <source>
        <dbReference type="ARBA" id="ARBA00005992"/>
    </source>
</evidence>
<reference evidence="10 11" key="1">
    <citation type="submission" date="2019-04" db="EMBL/GenBank/DDBJ databases">
        <authorList>
            <person name="Hwang J.C."/>
        </authorList>
    </citation>
    <scope>NUCLEOTIDE SEQUENCE [LARGE SCALE GENOMIC DNA]</scope>
    <source>
        <strain evidence="10 11">IMCC35002</strain>
    </source>
</reference>
<keyword evidence="5 7" id="KW-0573">Peptidoglycan synthesis</keyword>
<dbReference type="OrthoDB" id="9778545at2"/>
<dbReference type="GO" id="GO:0009252">
    <property type="term" value="P:peptidoglycan biosynthetic process"/>
    <property type="evidence" value="ECO:0007669"/>
    <property type="project" value="UniProtKB-UniPathway"/>
</dbReference>
<dbReference type="RefSeq" id="WP_136861578.1">
    <property type="nucleotide sequence ID" value="NZ_SWCJ01000001.1"/>
</dbReference>
<dbReference type="CDD" id="cd16913">
    <property type="entry name" value="YkuD_like"/>
    <property type="match status" value="1"/>
</dbReference>
<feature type="domain" description="L,D-TPase catalytic" evidence="9">
    <location>
        <begin position="221"/>
        <end position="399"/>
    </location>
</feature>
<dbReference type="Gene3D" id="1.10.101.10">
    <property type="entry name" value="PGBD-like superfamily/PGBD"/>
    <property type="match status" value="1"/>
</dbReference>
<dbReference type="PROSITE" id="PS52029">
    <property type="entry name" value="LD_TPASE"/>
    <property type="match status" value="1"/>
</dbReference>
<keyword evidence="8" id="KW-0732">Signal</keyword>
<evidence type="ECO:0000256" key="1">
    <source>
        <dbReference type="ARBA" id="ARBA00004752"/>
    </source>
</evidence>
<feature type="active site" description="Nucleophile" evidence="7">
    <location>
        <position position="374"/>
    </location>
</feature>
<keyword evidence="4 7" id="KW-0133">Cell shape</keyword>
<name>A0A4U1BST0_9GAMM</name>
<evidence type="ECO:0000256" key="7">
    <source>
        <dbReference type="PROSITE-ProRule" id="PRU01373"/>
    </source>
</evidence>
<gene>
    <name evidence="10" type="ORF">FCL42_01400</name>
</gene>
<comment type="similarity">
    <text evidence="2">Belongs to the YkuD family.</text>
</comment>
<dbReference type="SUPFAM" id="SSF141523">
    <property type="entry name" value="L,D-transpeptidase catalytic domain-like"/>
    <property type="match status" value="1"/>
</dbReference>
<dbReference type="GO" id="GO:0008360">
    <property type="term" value="P:regulation of cell shape"/>
    <property type="evidence" value="ECO:0007669"/>
    <property type="project" value="UniProtKB-UniRule"/>
</dbReference>
<comment type="pathway">
    <text evidence="1 7">Cell wall biogenesis; peptidoglycan biosynthesis.</text>
</comment>
<dbReference type="GO" id="GO:0016740">
    <property type="term" value="F:transferase activity"/>
    <property type="evidence" value="ECO:0007669"/>
    <property type="project" value="UniProtKB-KW"/>
</dbReference>
<dbReference type="Proteomes" id="UP000305675">
    <property type="component" value="Unassembled WGS sequence"/>
</dbReference>
<dbReference type="Pfam" id="PF03734">
    <property type="entry name" value="YkuD"/>
    <property type="match status" value="1"/>
</dbReference>
<evidence type="ECO:0000256" key="5">
    <source>
        <dbReference type="ARBA" id="ARBA00022984"/>
    </source>
</evidence>
<dbReference type="Gene3D" id="2.40.440.10">
    <property type="entry name" value="L,D-transpeptidase catalytic domain-like"/>
    <property type="match status" value="1"/>
</dbReference>
<protein>
    <recommendedName>
        <fullName evidence="9">L,D-TPase catalytic domain-containing protein</fullName>
    </recommendedName>
</protein>
<dbReference type="GO" id="GO:0004180">
    <property type="term" value="F:carboxypeptidase activity"/>
    <property type="evidence" value="ECO:0007669"/>
    <property type="project" value="UniProtKB-ARBA"/>
</dbReference>
<dbReference type="PANTHER" id="PTHR41533:SF2">
    <property type="entry name" value="BLR7131 PROTEIN"/>
    <property type="match status" value="1"/>
</dbReference>
<evidence type="ECO:0000256" key="6">
    <source>
        <dbReference type="ARBA" id="ARBA00023316"/>
    </source>
</evidence>
<dbReference type="InterPro" id="IPR052905">
    <property type="entry name" value="LD-transpeptidase_YkuD-like"/>
</dbReference>
<dbReference type="GO" id="GO:0071555">
    <property type="term" value="P:cell wall organization"/>
    <property type="evidence" value="ECO:0007669"/>
    <property type="project" value="UniProtKB-UniRule"/>
</dbReference>
<dbReference type="SUPFAM" id="SSF47090">
    <property type="entry name" value="PGBD-like"/>
    <property type="match status" value="1"/>
</dbReference>
<feature type="signal peptide" evidence="8">
    <location>
        <begin position="1"/>
        <end position="20"/>
    </location>
</feature>
<evidence type="ECO:0000259" key="9">
    <source>
        <dbReference type="PROSITE" id="PS52029"/>
    </source>
</evidence>
<sequence>MRIWLAWLLLLPCASLLADAGSSAQNRTTMQWANFLHDLGFLADTYPNTQAIEAASYEFVNARARLRFSPETKATQALNQAISTNSLAAWGVEQIPQYQEFSRLRQALKKEQALAALPLPNLEPLIGLKLGQQHPEVAVLRRWLASQAGQSLPSHLKDRHVWDPALIHSLKAFQTQHELTPSGKLDQPTARLISTPKAKRIEQIRFTLRQWLQLPSQLPEHSIIVNIPQFQLDYYRNQRLHLSLPVIVGKSATPTPRMNSKFRSITINPNWTPPPSIINGELLPAHRKDPYQLQNRGFELVPYQSGEPILDWAIAREQPLNHWFSSHSLKQKPGKNNALGFLKLNLTQSNAIYLHDTPNQYLFRETTRALSHGCVRVKNIESLAQVLLPPSEYKNLALSKDTNLTKMKMINRTIFVYLTYFLARVDVNGDLSMNQDIYQLSEDNLTRDFNSQ</sequence>
<evidence type="ECO:0000256" key="3">
    <source>
        <dbReference type="ARBA" id="ARBA00022679"/>
    </source>
</evidence>